<comment type="caution">
    <text evidence="2">The sequence shown here is derived from an EMBL/GenBank/DDBJ whole genome shotgun (WGS) entry which is preliminary data.</text>
</comment>
<feature type="region of interest" description="Disordered" evidence="1">
    <location>
        <begin position="67"/>
        <end position="178"/>
    </location>
</feature>
<reference evidence="2" key="1">
    <citation type="submission" date="2022-10" db="EMBL/GenBank/DDBJ databases">
        <title>Culturing micro-colonial fungi from biological soil crusts in the Mojave desert and describing Neophaeococcomyces mojavensis, and introducing the new genera and species Taxawa tesnikishii.</title>
        <authorList>
            <person name="Kurbessoian T."/>
            <person name="Stajich J.E."/>
        </authorList>
    </citation>
    <scope>NUCLEOTIDE SEQUENCE</scope>
    <source>
        <strain evidence="2">TK_41</strain>
    </source>
</reference>
<organism evidence="2 3">
    <name type="scientific">Cladophialophora chaetospira</name>
    <dbReference type="NCBI Taxonomy" id="386627"/>
    <lineage>
        <taxon>Eukaryota</taxon>
        <taxon>Fungi</taxon>
        <taxon>Dikarya</taxon>
        <taxon>Ascomycota</taxon>
        <taxon>Pezizomycotina</taxon>
        <taxon>Eurotiomycetes</taxon>
        <taxon>Chaetothyriomycetidae</taxon>
        <taxon>Chaetothyriales</taxon>
        <taxon>Herpotrichiellaceae</taxon>
        <taxon>Cladophialophora</taxon>
    </lineage>
</organism>
<evidence type="ECO:0000256" key="1">
    <source>
        <dbReference type="SAM" id="MobiDB-lite"/>
    </source>
</evidence>
<keyword evidence="3" id="KW-1185">Reference proteome</keyword>
<feature type="region of interest" description="Disordered" evidence="1">
    <location>
        <begin position="306"/>
        <end position="450"/>
    </location>
</feature>
<dbReference type="EMBL" id="JAPDRK010000002">
    <property type="protein sequence ID" value="KAJ9614967.1"/>
    <property type="molecule type" value="Genomic_DNA"/>
</dbReference>
<gene>
    <name evidence="2" type="ORF">H2200_001041</name>
</gene>
<evidence type="ECO:0000313" key="2">
    <source>
        <dbReference type="EMBL" id="KAJ9614967.1"/>
    </source>
</evidence>
<proteinExistence type="predicted"/>
<feature type="compositionally biased region" description="Polar residues" evidence="1">
    <location>
        <begin position="306"/>
        <end position="323"/>
    </location>
</feature>
<sequence length="678" mass="78337">MANFQPLRCGDCGRNVPFGYRECPFCYYDDGNHQFDTCHTCHQDIPTDWEEEHCPFCASPLEPTSGFQQNNLVQDGYSRQPSYLPPQRNPIARRGLQHTPPRRLPLRQAPWQPMNPQPFRRSQQQHMLRRDPQPSHPQSQQGRQARRGFQPVPVHQLPMRPAPWHDTIQSRYMQPQRRRSYERLRFPPFGPPQPSAEADDIDAGAGYYYGETARGPAGTHAEEHEENATQYLSAETEVQGDTQAQYWEHAEPAHYNGRTPLDVHSEVYDYHDRHDTSNQQFVILSPDQLSEMLSKAIEKYSSRQDATATTLRADQLQQESPFTTDPDPGTLDQTRLPVRHHEQHACSQEDGNEQATQTSTDDHSCHPEAEDVAPTGDQEEEKEEEEIRSEYSSIVSSPLEIGDDASCYDYSMHLPHDPEKINDPTPGDVPGSQLSSSESESELEDTQEQADRHYKIVAGIVKAMTAQLSIEELENDFVPARQKFLRYSWNQLYEHLTLATDDETDILIGMLLFRAGKKWLGHCMHYEQLFMQMYQRIQGLLQKTLEDYTVEDREPLSSDEKVLDWLANRLRPEVFDIFTAYYFGQHGLKAAFERWREQSEILRMQVGSDMPELTQILDYPRLMQPVWLPYLAGAPMPKLPQMPKRPDIPFNQRFDERSKAGEKLHFDYCTPGEIFDTS</sequence>
<dbReference type="AlphaFoldDB" id="A0AA38XK42"/>
<feature type="compositionally biased region" description="Acidic residues" evidence="1">
    <location>
        <begin position="439"/>
        <end position="448"/>
    </location>
</feature>
<feature type="compositionally biased region" description="Basic and acidic residues" evidence="1">
    <location>
        <begin position="360"/>
        <end position="369"/>
    </location>
</feature>
<dbReference type="Proteomes" id="UP001172673">
    <property type="component" value="Unassembled WGS sequence"/>
</dbReference>
<accession>A0AA38XK42</accession>
<protein>
    <submittedName>
        <fullName evidence="2">Uncharacterized protein</fullName>
    </submittedName>
</protein>
<name>A0AA38XK42_9EURO</name>
<feature type="compositionally biased region" description="Polar residues" evidence="1">
    <location>
        <begin position="67"/>
        <end position="81"/>
    </location>
</feature>
<evidence type="ECO:0000313" key="3">
    <source>
        <dbReference type="Proteomes" id="UP001172673"/>
    </source>
</evidence>
<feature type="compositionally biased region" description="Acidic residues" evidence="1">
    <location>
        <begin position="377"/>
        <end position="387"/>
    </location>
</feature>